<organism evidence="1 2">
    <name type="scientific">Fusicatenibacter faecihominis</name>
    <dbReference type="NCBI Taxonomy" id="2881276"/>
    <lineage>
        <taxon>Bacteria</taxon>
        <taxon>Bacillati</taxon>
        <taxon>Bacillota</taxon>
        <taxon>Clostridia</taxon>
        <taxon>Lachnospirales</taxon>
        <taxon>Lachnospiraceae</taxon>
        <taxon>Fusicatenibacter</taxon>
    </lineage>
</organism>
<proteinExistence type="predicted"/>
<reference evidence="1 2" key="1">
    <citation type="submission" date="2021-10" db="EMBL/GenBank/DDBJ databases">
        <title>Anaerobic single-cell dispensing facilitates the cultivation of human gut bacteria.</title>
        <authorList>
            <person name="Afrizal A."/>
        </authorList>
    </citation>
    <scope>NUCLEOTIDE SEQUENCE [LARGE SCALE GENOMIC DNA]</scope>
    <source>
        <strain evidence="1 2">CLA-AA-H277</strain>
    </source>
</reference>
<dbReference type="AlphaFoldDB" id="A0AAE3J807"/>
<dbReference type="Proteomes" id="UP001197875">
    <property type="component" value="Unassembled WGS sequence"/>
</dbReference>
<evidence type="ECO:0000313" key="1">
    <source>
        <dbReference type="EMBL" id="MCC2190890.1"/>
    </source>
</evidence>
<name>A0AAE3J807_9FIRM</name>
<dbReference type="Pfam" id="PF00756">
    <property type="entry name" value="Esterase"/>
    <property type="match status" value="1"/>
</dbReference>
<dbReference type="InterPro" id="IPR000801">
    <property type="entry name" value="Esterase-like"/>
</dbReference>
<accession>A0AAE3J807</accession>
<dbReference type="Gene3D" id="3.40.50.1820">
    <property type="entry name" value="alpha/beta hydrolase"/>
    <property type="match status" value="1"/>
</dbReference>
<keyword evidence="2" id="KW-1185">Reference proteome</keyword>
<protein>
    <submittedName>
        <fullName evidence="1">Esterase</fullName>
    </submittedName>
</protein>
<dbReference type="InterPro" id="IPR029058">
    <property type="entry name" value="AB_hydrolase_fold"/>
</dbReference>
<dbReference type="EMBL" id="JAJEPR010000031">
    <property type="protein sequence ID" value="MCC2190890.1"/>
    <property type="molecule type" value="Genomic_DNA"/>
</dbReference>
<comment type="caution">
    <text evidence="1">The sequence shown here is derived from an EMBL/GenBank/DDBJ whole genome shotgun (WGS) entry which is preliminary data.</text>
</comment>
<sequence length="250" mass="28019">MFQKSFPLTDKTCFLYGNPQPSHLLIQPIGAQDLSGGLEKEVACLKKMAGEDFLLAAFEIRNWNQELSPWEAPPVWGTEAFGNGAAETLDFILRNLLPELKRRFSLSSELPVILGGYSLAGLFSLWAACQTDVFSGIAAVSPSVWFPGWMEYALSQPIQTGRIYLSLGDKEERTKNQTMKTVGDNIRKLYQHYSAPDSVLSCTEELHHPQPEEQPSTRHFLLSCTLEWNPGGHFQHPEERTAQGFAWSIS</sequence>
<dbReference type="SUPFAM" id="SSF53474">
    <property type="entry name" value="alpha/beta-Hydrolases"/>
    <property type="match status" value="1"/>
</dbReference>
<evidence type="ECO:0000313" key="2">
    <source>
        <dbReference type="Proteomes" id="UP001197875"/>
    </source>
</evidence>
<gene>
    <name evidence="1" type="ORF">LKD71_13955</name>
</gene>
<dbReference type="RefSeq" id="WP_227615922.1">
    <property type="nucleotide sequence ID" value="NZ_JAJEPR010000031.1"/>
</dbReference>